<dbReference type="EMBL" id="LSBJ02000015">
    <property type="protein sequence ID" value="OWT42467.1"/>
    <property type="molecule type" value="Genomic_DNA"/>
</dbReference>
<reference evidence="1 2" key="1">
    <citation type="journal article" date="2016" name="PLoS Pathog.">
        <title>Biosynthesis of antibiotic leucinostatins in bio-control fungus Purpureocillium lilacinum and their inhibition on phytophthora revealed by genome mining.</title>
        <authorList>
            <person name="Wang G."/>
            <person name="Liu Z."/>
            <person name="Lin R."/>
            <person name="Li E."/>
            <person name="Mao Z."/>
            <person name="Ling J."/>
            <person name="Yang Y."/>
            <person name="Yin W.B."/>
            <person name="Xie B."/>
        </authorList>
    </citation>
    <scope>NUCLEOTIDE SEQUENCE [LARGE SCALE GENOMIC DNA]</scope>
    <source>
        <strain evidence="1">170</strain>
    </source>
</reference>
<keyword evidence="2" id="KW-1185">Reference proteome</keyword>
<dbReference type="RefSeq" id="XP_022284984.1">
    <property type="nucleotide sequence ID" value="XM_022430047.1"/>
</dbReference>
<gene>
    <name evidence="1" type="ORF">VFPPC_18438</name>
</gene>
<evidence type="ECO:0000313" key="1">
    <source>
        <dbReference type="EMBL" id="OWT42467.1"/>
    </source>
</evidence>
<comment type="caution">
    <text evidence="1">The sequence shown here is derived from an EMBL/GenBank/DDBJ whole genome shotgun (WGS) entry which is preliminary data.</text>
</comment>
<sequence>MTRSAALVQQYLAPFPLVECSGGFLGPKLFMRRPGPFAHSSSTKYSMASTEALHNKPLARPSCMGSEDLHGLHTNLNPEVVISSLNLPWQA</sequence>
<accession>A0A219ANQ2</accession>
<dbReference type="Proteomes" id="UP000078397">
    <property type="component" value="Unassembled WGS sequence"/>
</dbReference>
<dbReference type="GeneID" id="33937208"/>
<dbReference type="AlphaFoldDB" id="A0A219ANQ2"/>
<organism evidence="1 2">
    <name type="scientific">Pochonia chlamydosporia 170</name>
    <dbReference type="NCBI Taxonomy" id="1380566"/>
    <lineage>
        <taxon>Eukaryota</taxon>
        <taxon>Fungi</taxon>
        <taxon>Dikarya</taxon>
        <taxon>Ascomycota</taxon>
        <taxon>Pezizomycotina</taxon>
        <taxon>Sordariomycetes</taxon>
        <taxon>Hypocreomycetidae</taxon>
        <taxon>Hypocreales</taxon>
        <taxon>Clavicipitaceae</taxon>
        <taxon>Pochonia</taxon>
    </lineage>
</organism>
<protein>
    <submittedName>
        <fullName evidence="1">Uncharacterized protein</fullName>
    </submittedName>
</protein>
<evidence type="ECO:0000313" key="2">
    <source>
        <dbReference type="Proteomes" id="UP000078397"/>
    </source>
</evidence>
<proteinExistence type="predicted"/>
<dbReference type="KEGG" id="pchm:VFPPC_18438"/>
<name>A0A219ANQ2_METCM</name>